<reference evidence="3" key="1">
    <citation type="journal article" date="2019" name="Int. J. Syst. Evol. Microbiol.">
        <title>The Global Catalogue of Microorganisms (GCM) 10K type strain sequencing project: providing services to taxonomists for standard genome sequencing and annotation.</title>
        <authorList>
            <consortium name="The Broad Institute Genomics Platform"/>
            <consortium name="The Broad Institute Genome Sequencing Center for Infectious Disease"/>
            <person name="Wu L."/>
            <person name="Ma J."/>
        </authorList>
    </citation>
    <scope>NUCLEOTIDE SEQUENCE [LARGE SCALE GENOMIC DNA]</scope>
    <source>
        <strain evidence="3">JCM 17064</strain>
    </source>
</reference>
<dbReference type="Pfam" id="PF12412">
    <property type="entry name" value="DUF3667"/>
    <property type="match status" value="1"/>
</dbReference>
<dbReference type="RefSeq" id="WP_324690341.1">
    <property type="nucleotide sequence ID" value="NZ_BAABCR010000015.1"/>
</dbReference>
<evidence type="ECO:0000313" key="2">
    <source>
        <dbReference type="EMBL" id="GAA4037608.1"/>
    </source>
</evidence>
<feature type="transmembrane region" description="Helical" evidence="1">
    <location>
        <begin position="224"/>
        <end position="251"/>
    </location>
</feature>
<keyword evidence="1" id="KW-0472">Membrane</keyword>
<sequence>MENILCKNCQTTTGGNFCSNCGQKAKTLRLDWQYIKDEVKYTILHVNKGFFFTLKELYTRPGDTINEFIQGKRINHYKPILLLFVLAGISGFLSLQVDMNALMQGYNSQTLNSKAMMEYNKAMTWMFSHYALFEILALPIVSFLSWLSFKKWGYNYIENIIINCFAGGQRLVFSIISILLYLVVPKEALVKFSSITAIMTFGLTVWTYASLYKDKPRTALILRILLFLFLLMLVFFIFLVIFTIIFMVYLIKAGIVPMPGK</sequence>
<dbReference type="InterPro" id="IPR022134">
    <property type="entry name" value="DUF3667"/>
</dbReference>
<gene>
    <name evidence="2" type="ORF">GCM10022386_24290</name>
</gene>
<evidence type="ECO:0000256" key="1">
    <source>
        <dbReference type="SAM" id="Phobius"/>
    </source>
</evidence>
<keyword evidence="1" id="KW-1133">Transmembrane helix</keyword>
<feature type="transmembrane region" description="Helical" evidence="1">
    <location>
        <begin position="80"/>
        <end position="97"/>
    </location>
</feature>
<evidence type="ECO:0000313" key="3">
    <source>
        <dbReference type="Proteomes" id="UP001500968"/>
    </source>
</evidence>
<protein>
    <recommendedName>
        <fullName evidence="4">DUF3667 domain-containing protein</fullName>
    </recommendedName>
</protein>
<keyword evidence="1" id="KW-0812">Transmembrane</keyword>
<feature type="transmembrane region" description="Helical" evidence="1">
    <location>
        <begin position="160"/>
        <end position="183"/>
    </location>
</feature>
<proteinExistence type="predicted"/>
<organism evidence="2 3">
    <name type="scientific">Flavobacterium cheonhonense</name>
    <dbReference type="NCBI Taxonomy" id="706185"/>
    <lineage>
        <taxon>Bacteria</taxon>
        <taxon>Pseudomonadati</taxon>
        <taxon>Bacteroidota</taxon>
        <taxon>Flavobacteriia</taxon>
        <taxon>Flavobacteriales</taxon>
        <taxon>Flavobacteriaceae</taxon>
        <taxon>Flavobacterium</taxon>
    </lineage>
</organism>
<feature type="transmembrane region" description="Helical" evidence="1">
    <location>
        <begin position="189"/>
        <end position="212"/>
    </location>
</feature>
<comment type="caution">
    <text evidence="2">The sequence shown here is derived from an EMBL/GenBank/DDBJ whole genome shotgun (WGS) entry which is preliminary data.</text>
</comment>
<evidence type="ECO:0008006" key="4">
    <source>
        <dbReference type="Google" id="ProtNLM"/>
    </source>
</evidence>
<dbReference type="EMBL" id="BAABCR010000015">
    <property type="protein sequence ID" value="GAA4037608.1"/>
    <property type="molecule type" value="Genomic_DNA"/>
</dbReference>
<name>A0ABP7U7X1_9FLAO</name>
<dbReference type="Proteomes" id="UP001500968">
    <property type="component" value="Unassembled WGS sequence"/>
</dbReference>
<accession>A0ABP7U7X1</accession>
<keyword evidence="3" id="KW-1185">Reference proteome</keyword>
<feature type="transmembrane region" description="Helical" evidence="1">
    <location>
        <begin position="127"/>
        <end position="148"/>
    </location>
</feature>